<accession>A0A1M6E5T2</accession>
<evidence type="ECO:0000256" key="3">
    <source>
        <dbReference type="ARBA" id="ARBA00022448"/>
    </source>
</evidence>
<keyword evidence="7" id="KW-1278">Translocase</keyword>
<dbReference type="Pfam" id="PF00005">
    <property type="entry name" value="ABC_tran"/>
    <property type="match status" value="1"/>
</dbReference>
<dbReference type="InterPro" id="IPR005876">
    <property type="entry name" value="Co_trans_ATP-bd"/>
</dbReference>
<gene>
    <name evidence="12" type="ORF">SAMN02745219_01112</name>
</gene>
<evidence type="ECO:0000256" key="2">
    <source>
        <dbReference type="ARBA" id="ARBA00005417"/>
    </source>
</evidence>
<keyword evidence="3 10" id="KW-0813">Transport</keyword>
<dbReference type="GO" id="GO:0043190">
    <property type="term" value="C:ATP-binding cassette (ABC) transporter complex"/>
    <property type="evidence" value="ECO:0007669"/>
    <property type="project" value="TreeGrafter"/>
</dbReference>
<evidence type="ECO:0000256" key="6">
    <source>
        <dbReference type="ARBA" id="ARBA00022840"/>
    </source>
</evidence>
<comment type="function">
    <text evidence="9">Probably part of an ABC transporter complex. Responsible for energy coupling to the transport system.</text>
</comment>
<sequence>MKEFILEARDIHFVYSDGTIALRGATMAIEKGRKVAVLGSNGAGKTTIFLHFNGILRPGRGRVLFAGREVRYDHSSLMHLRKNVGIVFQDPDTQLFSASVVQEISFGPLNLGLPEKEVARRVENAMEATEIADLRDRPTHLLSYGQKKRVCLAGVLAMEPSVLICDEPTAGLDPVHAAQVMELFDRINRQGTTVIMATHDVDLAYSWADYVFVMNRGTVVGEGLPGEVFCDGQLLQQSDLTRPWLVEIHEQLSRRGWLPDGLPLPRTKEQLFDYIQRASGSGKPALVHLFPRGKMHPECASCNVGRK</sequence>
<dbReference type="GO" id="GO:0005524">
    <property type="term" value="F:ATP binding"/>
    <property type="evidence" value="ECO:0007669"/>
    <property type="project" value="UniProtKB-UniRule"/>
</dbReference>
<dbReference type="InterPro" id="IPR017871">
    <property type="entry name" value="ABC_transporter-like_CS"/>
</dbReference>
<evidence type="ECO:0000256" key="5">
    <source>
        <dbReference type="ARBA" id="ARBA00022741"/>
    </source>
</evidence>
<feature type="domain" description="ABC transporter" evidence="11">
    <location>
        <begin position="6"/>
        <end position="241"/>
    </location>
</feature>
<dbReference type="PANTHER" id="PTHR43553:SF24">
    <property type="entry name" value="ENERGY-COUPLING FACTOR TRANSPORTER ATP-BINDING PROTEIN ECFA1"/>
    <property type="match status" value="1"/>
</dbReference>
<evidence type="ECO:0000313" key="12">
    <source>
        <dbReference type="EMBL" id="SHI80866.1"/>
    </source>
</evidence>
<protein>
    <recommendedName>
        <fullName evidence="10">ABC transporter ATP-binding protein</fullName>
    </recommendedName>
</protein>
<dbReference type="NCBIfam" id="TIGR01166">
    <property type="entry name" value="cbiO"/>
    <property type="match status" value="1"/>
</dbReference>
<dbReference type="SMART" id="SM00382">
    <property type="entry name" value="AAA"/>
    <property type="match status" value="1"/>
</dbReference>
<comment type="function">
    <text evidence="10">Part of an ABC transporter complex. Responsible for energy coupling to the transport system.</text>
</comment>
<dbReference type="GO" id="GO:0042626">
    <property type="term" value="F:ATPase-coupled transmembrane transporter activity"/>
    <property type="evidence" value="ECO:0007669"/>
    <property type="project" value="TreeGrafter"/>
</dbReference>
<keyword evidence="8 10" id="KW-0472">Membrane</keyword>
<dbReference type="GO" id="GO:0016887">
    <property type="term" value="F:ATP hydrolysis activity"/>
    <property type="evidence" value="ECO:0007669"/>
    <property type="project" value="InterPro"/>
</dbReference>
<dbReference type="STRING" id="1121432.SAMN02745219_01112"/>
<proteinExistence type="inferred from homology"/>
<keyword evidence="4 10" id="KW-1003">Cell membrane</keyword>
<comment type="subcellular location">
    <subcellularLocation>
        <location evidence="1 10">Cell membrane</location>
        <topology evidence="1 10">Peripheral membrane protein</topology>
    </subcellularLocation>
</comment>
<dbReference type="CDD" id="cd03225">
    <property type="entry name" value="ABC_cobalt_CbiO_domain1"/>
    <property type="match status" value="1"/>
</dbReference>
<reference evidence="13" key="1">
    <citation type="submission" date="2016-11" db="EMBL/GenBank/DDBJ databases">
        <authorList>
            <person name="Varghese N."/>
            <person name="Submissions S."/>
        </authorList>
    </citation>
    <scope>NUCLEOTIDE SEQUENCE [LARGE SCALE GENOMIC DNA]</scope>
    <source>
        <strain evidence="13">DSM 16057</strain>
    </source>
</reference>
<keyword evidence="6 10" id="KW-0067">ATP-binding</keyword>
<evidence type="ECO:0000256" key="10">
    <source>
        <dbReference type="RuleBase" id="RU364103"/>
    </source>
</evidence>
<dbReference type="InterPro" id="IPR003593">
    <property type="entry name" value="AAA+_ATPase"/>
</dbReference>
<evidence type="ECO:0000313" key="13">
    <source>
        <dbReference type="Proteomes" id="UP000184529"/>
    </source>
</evidence>
<keyword evidence="13" id="KW-1185">Reference proteome</keyword>
<dbReference type="Proteomes" id="UP000184529">
    <property type="component" value="Unassembled WGS sequence"/>
</dbReference>
<evidence type="ECO:0000256" key="9">
    <source>
        <dbReference type="ARBA" id="ARBA00025157"/>
    </source>
</evidence>
<dbReference type="RefSeq" id="WP_072867856.1">
    <property type="nucleotide sequence ID" value="NZ_FQZM01000012.1"/>
</dbReference>
<organism evidence="12 13">
    <name type="scientific">Desulfofundulus thermosubterraneus DSM 16057</name>
    <dbReference type="NCBI Taxonomy" id="1121432"/>
    <lineage>
        <taxon>Bacteria</taxon>
        <taxon>Bacillati</taxon>
        <taxon>Bacillota</taxon>
        <taxon>Clostridia</taxon>
        <taxon>Eubacteriales</taxon>
        <taxon>Peptococcaceae</taxon>
        <taxon>Desulfofundulus</taxon>
    </lineage>
</organism>
<evidence type="ECO:0000256" key="7">
    <source>
        <dbReference type="ARBA" id="ARBA00022967"/>
    </source>
</evidence>
<dbReference type="GO" id="GO:0006824">
    <property type="term" value="P:cobalt ion transport"/>
    <property type="evidence" value="ECO:0007669"/>
    <property type="project" value="InterPro"/>
</dbReference>
<dbReference type="InterPro" id="IPR015856">
    <property type="entry name" value="ABC_transpr_CbiO/EcfA_su"/>
</dbReference>
<dbReference type="SUPFAM" id="SSF52540">
    <property type="entry name" value="P-loop containing nucleoside triphosphate hydrolases"/>
    <property type="match status" value="1"/>
</dbReference>
<keyword evidence="5 10" id="KW-0547">Nucleotide-binding</keyword>
<dbReference type="FunFam" id="3.40.50.300:FF:000224">
    <property type="entry name" value="Energy-coupling factor transporter ATP-binding protein EcfA"/>
    <property type="match status" value="1"/>
</dbReference>
<evidence type="ECO:0000256" key="1">
    <source>
        <dbReference type="ARBA" id="ARBA00004202"/>
    </source>
</evidence>
<evidence type="ECO:0000259" key="11">
    <source>
        <dbReference type="PROSITE" id="PS50893"/>
    </source>
</evidence>
<dbReference type="EMBL" id="FQZM01000012">
    <property type="protein sequence ID" value="SHI80866.1"/>
    <property type="molecule type" value="Genomic_DNA"/>
</dbReference>
<evidence type="ECO:0000256" key="4">
    <source>
        <dbReference type="ARBA" id="ARBA00022475"/>
    </source>
</evidence>
<dbReference type="InterPro" id="IPR050095">
    <property type="entry name" value="ECF_ABC_transporter_ATP-bd"/>
</dbReference>
<comment type="similarity">
    <text evidence="2 10">Belongs to the ABC transporter superfamily.</text>
</comment>
<dbReference type="InterPro" id="IPR027417">
    <property type="entry name" value="P-loop_NTPase"/>
</dbReference>
<name>A0A1M6E5T2_9FIRM</name>
<dbReference type="InterPro" id="IPR003439">
    <property type="entry name" value="ABC_transporter-like_ATP-bd"/>
</dbReference>
<dbReference type="PROSITE" id="PS50893">
    <property type="entry name" value="ABC_TRANSPORTER_2"/>
    <property type="match status" value="1"/>
</dbReference>
<dbReference type="OrthoDB" id="9784332at2"/>
<dbReference type="PROSITE" id="PS00211">
    <property type="entry name" value="ABC_TRANSPORTER_1"/>
    <property type="match status" value="1"/>
</dbReference>
<dbReference type="PANTHER" id="PTHR43553">
    <property type="entry name" value="HEAVY METAL TRANSPORTER"/>
    <property type="match status" value="1"/>
</dbReference>
<dbReference type="AlphaFoldDB" id="A0A1M6E5T2"/>
<dbReference type="Gene3D" id="3.40.50.300">
    <property type="entry name" value="P-loop containing nucleotide triphosphate hydrolases"/>
    <property type="match status" value="1"/>
</dbReference>
<evidence type="ECO:0000256" key="8">
    <source>
        <dbReference type="ARBA" id="ARBA00023136"/>
    </source>
</evidence>